<evidence type="ECO:0000313" key="2">
    <source>
        <dbReference type="EMBL" id="RCH94147.1"/>
    </source>
</evidence>
<keyword evidence="1" id="KW-0472">Membrane</keyword>
<keyword evidence="1" id="KW-0812">Transmembrane</keyword>
<dbReference type="OrthoDB" id="2550823at2759"/>
<comment type="caution">
    <text evidence="2">The sequence shown here is derived from an EMBL/GenBank/DDBJ whole genome shotgun (WGS) entry which is preliminary data.</text>
</comment>
<feature type="transmembrane region" description="Helical" evidence="1">
    <location>
        <begin position="38"/>
        <end position="57"/>
    </location>
</feature>
<sequence>MLPCKRAAACGFLVFHGIMTLLLIQTRGENPMGVNTSWILSGFHGIQGFILYAWYSATANQVKSFLKSEKNKTH</sequence>
<reference evidence="2 3" key="1">
    <citation type="journal article" date="2018" name="G3 (Bethesda)">
        <title>Phylogenetic and Phylogenomic Definition of Rhizopus Species.</title>
        <authorList>
            <person name="Gryganskyi A.P."/>
            <person name="Golan J."/>
            <person name="Dolatabadi S."/>
            <person name="Mondo S."/>
            <person name="Robb S."/>
            <person name="Idnurm A."/>
            <person name="Muszewska A."/>
            <person name="Steczkiewicz K."/>
            <person name="Masonjones S."/>
            <person name="Liao H.L."/>
            <person name="Gajdeczka M.T."/>
            <person name="Anike F."/>
            <person name="Vuek A."/>
            <person name="Anishchenko I.M."/>
            <person name="Voigt K."/>
            <person name="de Hoog G.S."/>
            <person name="Smith M.E."/>
            <person name="Heitman J."/>
            <person name="Vilgalys R."/>
            <person name="Stajich J.E."/>
        </authorList>
    </citation>
    <scope>NUCLEOTIDE SEQUENCE [LARGE SCALE GENOMIC DNA]</scope>
    <source>
        <strain evidence="2 3">LSU 92-RS-03</strain>
    </source>
</reference>
<feature type="transmembrane region" description="Helical" evidence="1">
    <location>
        <begin position="7"/>
        <end position="26"/>
    </location>
</feature>
<dbReference type="Proteomes" id="UP000253551">
    <property type="component" value="Unassembled WGS sequence"/>
</dbReference>
<organism evidence="2 3">
    <name type="scientific">Rhizopus stolonifer</name>
    <name type="common">Rhizopus nigricans</name>
    <dbReference type="NCBI Taxonomy" id="4846"/>
    <lineage>
        <taxon>Eukaryota</taxon>
        <taxon>Fungi</taxon>
        <taxon>Fungi incertae sedis</taxon>
        <taxon>Mucoromycota</taxon>
        <taxon>Mucoromycotina</taxon>
        <taxon>Mucoromycetes</taxon>
        <taxon>Mucorales</taxon>
        <taxon>Mucorineae</taxon>
        <taxon>Rhizopodaceae</taxon>
        <taxon>Rhizopus</taxon>
    </lineage>
</organism>
<evidence type="ECO:0000313" key="3">
    <source>
        <dbReference type="Proteomes" id="UP000253551"/>
    </source>
</evidence>
<dbReference type="AlphaFoldDB" id="A0A367JW63"/>
<proteinExistence type="predicted"/>
<gene>
    <name evidence="2" type="ORF">CU098_008435</name>
</gene>
<dbReference type="EMBL" id="PJQM01002595">
    <property type="protein sequence ID" value="RCH94147.1"/>
    <property type="molecule type" value="Genomic_DNA"/>
</dbReference>
<keyword evidence="1" id="KW-1133">Transmembrane helix</keyword>
<protein>
    <submittedName>
        <fullName evidence="2">Uncharacterized protein</fullName>
    </submittedName>
</protein>
<keyword evidence="3" id="KW-1185">Reference proteome</keyword>
<evidence type="ECO:0000256" key="1">
    <source>
        <dbReference type="SAM" id="Phobius"/>
    </source>
</evidence>
<name>A0A367JW63_RHIST</name>
<accession>A0A367JW63</accession>